<dbReference type="InterPro" id="IPR015867">
    <property type="entry name" value="N-reg_PII/ATP_PRibTrfase_C"/>
</dbReference>
<evidence type="ECO:0000256" key="4">
    <source>
        <dbReference type="PIRNR" id="PIRNR037489"/>
    </source>
</evidence>
<dbReference type="GO" id="GO:0005737">
    <property type="term" value="C:cytoplasm"/>
    <property type="evidence" value="ECO:0007669"/>
    <property type="project" value="TreeGrafter"/>
</dbReference>
<dbReference type="PANTHER" id="PTHR13799:SF14">
    <property type="entry name" value="GTP CYCLOHYDROLASE 1 TYPE 2 HOMOLOG"/>
    <property type="match status" value="1"/>
</dbReference>
<dbReference type="EMBL" id="LGGX01000055">
    <property type="protein sequence ID" value="KUK85592.1"/>
    <property type="molecule type" value="Genomic_DNA"/>
</dbReference>
<dbReference type="Proteomes" id="UP000053467">
    <property type="component" value="Unassembled WGS sequence"/>
</dbReference>
<dbReference type="InterPro" id="IPR017221">
    <property type="entry name" value="DUF34/NIF3_bac"/>
</dbReference>
<feature type="binding site" evidence="5">
    <location>
        <position position="329"/>
    </location>
    <ligand>
        <name>a divalent metal cation</name>
        <dbReference type="ChEBI" id="CHEBI:60240"/>
        <label>1</label>
    </ligand>
</feature>
<comment type="similarity">
    <text evidence="1 4">Belongs to the GTP cyclohydrolase I type 2/NIF3 family.</text>
</comment>
<dbReference type="Gene3D" id="3.30.70.120">
    <property type="match status" value="1"/>
</dbReference>
<sequence>MKIRELIDSLNQLAPFLLQENFDNSGVQFANLEEEIQKILICLDVTEEIIQEAIEKRGNVILSHHPLFFQPITQITKQDNPLIYQLIYHHINLIAFHTNFDLAENGLNDYVAKLTGLNKVGSLEPDKEKIYKLAVYVPEQYHHVLQEALFQAGAGRIGNYSETSFSFIGQGSFRPLAGATPFLGKVGERETVKEIKLETIFYERNLKNIITALHQNHPYEEPAYDIYQLVLNPREGLGLIAQLDSENTLEEFAKNIKKKLKIPYLRIIRANNKKIQNIALCTGSGGSLIKQCIDQGVDLFITGDINHHKALQAKEMGLNIIDIEHFYTERYFVPAIRERLIQFHIPEELLINSQKMTSPFQLL</sequence>
<gene>
    <name evidence="6" type="ORF">XE03_1980</name>
</gene>
<reference evidence="7" key="1">
    <citation type="journal article" date="2015" name="MBio">
        <title>Genome-Resolved Metagenomic Analysis Reveals Roles for Candidate Phyla and Other Microbial Community Members in Biogeochemical Transformations in Oil Reservoirs.</title>
        <authorList>
            <person name="Hu P."/>
            <person name="Tom L."/>
            <person name="Singh A."/>
            <person name="Thomas B.C."/>
            <person name="Baker B.J."/>
            <person name="Piceno Y.M."/>
            <person name="Andersen G.L."/>
            <person name="Banfield J.F."/>
        </authorList>
    </citation>
    <scope>NUCLEOTIDE SEQUENCE [LARGE SCALE GENOMIC DNA]</scope>
</reference>
<dbReference type="AlphaFoldDB" id="A0A101HY89"/>
<dbReference type="NCBIfam" id="TIGR00486">
    <property type="entry name" value="YbgI_SA1388"/>
    <property type="match status" value="1"/>
</dbReference>
<organism evidence="6 7">
    <name type="scientific">candidate division TA06 bacterium 34_109</name>
    <dbReference type="NCBI Taxonomy" id="1635277"/>
    <lineage>
        <taxon>Bacteria</taxon>
        <taxon>Bacteria division TA06</taxon>
    </lineage>
</organism>
<evidence type="ECO:0000256" key="1">
    <source>
        <dbReference type="ARBA" id="ARBA00006964"/>
    </source>
</evidence>
<dbReference type="SUPFAM" id="SSF102705">
    <property type="entry name" value="NIF3 (NGG1p interacting factor 3)-like"/>
    <property type="match status" value="1"/>
</dbReference>
<dbReference type="GO" id="GO:0046872">
    <property type="term" value="F:metal ion binding"/>
    <property type="evidence" value="ECO:0007669"/>
    <property type="project" value="UniProtKB-UniRule"/>
</dbReference>
<protein>
    <recommendedName>
        <fullName evidence="2 4">GTP cyclohydrolase 1 type 2 homolog</fullName>
    </recommendedName>
</protein>
<feature type="binding site" evidence="5">
    <location>
        <position position="101"/>
    </location>
    <ligand>
        <name>a divalent metal cation</name>
        <dbReference type="ChEBI" id="CHEBI:60240"/>
        <label>1</label>
    </ligand>
</feature>
<evidence type="ECO:0000256" key="2">
    <source>
        <dbReference type="ARBA" id="ARBA00022112"/>
    </source>
</evidence>
<dbReference type="InterPro" id="IPR036069">
    <property type="entry name" value="DUF34/NIF3_sf"/>
</dbReference>
<feature type="binding site" evidence="5">
    <location>
        <position position="325"/>
    </location>
    <ligand>
        <name>a divalent metal cation</name>
        <dbReference type="ChEBI" id="CHEBI:60240"/>
        <label>1</label>
    </ligand>
</feature>
<dbReference type="PANTHER" id="PTHR13799">
    <property type="entry name" value="NGG1 INTERACTING FACTOR 3"/>
    <property type="match status" value="1"/>
</dbReference>
<dbReference type="InterPro" id="IPR002678">
    <property type="entry name" value="DUF34/NIF3"/>
</dbReference>
<name>A0A101HY89_UNCT6</name>
<dbReference type="Gene3D" id="3.40.1390.30">
    <property type="entry name" value="NIF3 (NGG1p interacting factor 3)-like"/>
    <property type="match status" value="2"/>
</dbReference>
<accession>A0A101HY89</accession>
<evidence type="ECO:0000313" key="6">
    <source>
        <dbReference type="EMBL" id="KUK85592.1"/>
    </source>
</evidence>
<proteinExistence type="inferred from homology"/>
<comment type="caution">
    <text evidence="6">The sequence shown here is derived from an EMBL/GenBank/DDBJ whole genome shotgun (WGS) entry which is preliminary data.</text>
</comment>
<evidence type="ECO:0000256" key="5">
    <source>
        <dbReference type="PIRSR" id="PIRSR602678-1"/>
    </source>
</evidence>
<evidence type="ECO:0000313" key="7">
    <source>
        <dbReference type="Proteomes" id="UP000053467"/>
    </source>
</evidence>
<dbReference type="FunFam" id="3.40.1390.30:FF:000001">
    <property type="entry name" value="GTP cyclohydrolase 1 type 2"/>
    <property type="match status" value="1"/>
</dbReference>
<evidence type="ECO:0000256" key="3">
    <source>
        <dbReference type="ARBA" id="ARBA00022723"/>
    </source>
</evidence>
<feature type="binding site" evidence="5">
    <location>
        <position position="64"/>
    </location>
    <ligand>
        <name>a divalent metal cation</name>
        <dbReference type="ChEBI" id="CHEBI:60240"/>
        <label>2</label>
    </ligand>
</feature>
<dbReference type="Pfam" id="PF01784">
    <property type="entry name" value="DUF34_NIF3"/>
    <property type="match status" value="1"/>
</dbReference>
<keyword evidence="3 4" id="KW-0479">Metal-binding</keyword>
<feature type="binding site" evidence="5">
    <location>
        <position position="65"/>
    </location>
    <ligand>
        <name>a divalent metal cation</name>
        <dbReference type="ChEBI" id="CHEBI:60240"/>
        <label>1</label>
    </ligand>
</feature>
<dbReference type="PIRSF" id="PIRSF037489">
    <property type="entry name" value="UCP037489_NIF3_YqfO"/>
    <property type="match status" value="1"/>
</dbReference>